<feature type="compositionally biased region" description="Polar residues" evidence="5">
    <location>
        <begin position="782"/>
        <end position="791"/>
    </location>
</feature>
<feature type="compositionally biased region" description="Basic and acidic residues" evidence="5">
    <location>
        <begin position="839"/>
        <end position="853"/>
    </location>
</feature>
<feature type="compositionally biased region" description="Low complexity" evidence="5">
    <location>
        <begin position="855"/>
        <end position="870"/>
    </location>
</feature>
<evidence type="ECO:0000256" key="5">
    <source>
        <dbReference type="SAM" id="MobiDB-lite"/>
    </source>
</evidence>
<dbReference type="Gene3D" id="2.60.120.260">
    <property type="entry name" value="Galactose-binding domain-like"/>
    <property type="match status" value="1"/>
</dbReference>
<sequence length="899" mass="99721">MQHHRLANKPQHLLLFLLLWIAGVLRSNAAETPVPSASVASSSPPVCPYRTVNYITHSLAQQCLATNRPARSSTTTPAASSSSISISQISLDLSTAANSASTLLSSVQTADERHLDRSTTAIKKPTASTPGLEEEADAESPLGKDNFLSFEEWKRRNLDKYGQSADQIGKPKKHDNLHARRPPVNILDTLGDEAEIDLDFSAFAPEKPQIALSKPNDMTNSEANGAIPGKEMPKTQSRSKDAGMTFKERFNYASFDCAATILKTNAKASGSSAVLVENKDSYMLNECSVENKFLILELCEDILIDTIVLANFEFFSSIFRTFRVSITDRYPVKPEKWKVLGTFEARNTREVQAFLVENPLIWTKFVRIEFLTHYGNEFYCPVSLVRVHGTTMLEDYRHDEDTNKAEDRDDEDDQVTEAYETTETAFPEAVAEVLVEHVSSKFATQEETNLSPNDSIFEDVKHSLDRTTSSPHHDMHAFNASVYEALHSPQTGKVGLLELFQQRCFADKSQADHFTANPIIHRSAPVEILKQTLTTQKTPTIADSTKQQQASACGTSQATTSQYPPISSGQDPPAKFSAAKSSVQPSTTSALTKIPSSQGTNSSKPLASSTQPPPSNPTIQESFFKSVQKRLQMLESNSTLSLQYIEEQSRILREAFSKVEQRQLLKTTKFLDYLNGTVVNELRDFKQQYDQLWQSTVIELETQREQNQREVIAINTRLSILADELVFQKRMAVLQCILVLLCIGLVLFPRGAMNSYLEHPLLQNMLTRSATFRRRGAFFDIPNSSPESAQPSPAYKAQAKTAHSTLKAHQRSLSEDFPDGAETPALAYSPPTPSSSYDGRSEIGEREDEHIGSDSRSASLTNSQRSSSSSPAIAHHVDEKHTPTQSNGQEDTQHESITS</sequence>
<dbReference type="PANTHER" id="PTHR12953">
    <property type="entry name" value="MEMBRANE PROTEIN CH1 RELATED"/>
    <property type="match status" value="1"/>
</dbReference>
<dbReference type="AlphaFoldDB" id="A0A8H7E3Y2"/>
<feature type="compositionally biased region" description="Polar residues" evidence="5">
    <location>
        <begin position="118"/>
        <end position="129"/>
    </location>
</feature>
<feature type="signal peptide" evidence="7">
    <location>
        <begin position="1"/>
        <end position="29"/>
    </location>
</feature>
<keyword evidence="3 6" id="KW-1133">Transmembrane helix</keyword>
<dbReference type="GO" id="GO:0034975">
    <property type="term" value="P:protein folding in endoplasmic reticulum"/>
    <property type="evidence" value="ECO:0007669"/>
    <property type="project" value="TreeGrafter"/>
</dbReference>
<keyword evidence="2 6" id="KW-0812">Transmembrane</keyword>
<evidence type="ECO:0000256" key="6">
    <source>
        <dbReference type="SAM" id="Phobius"/>
    </source>
</evidence>
<dbReference type="InterPro" id="IPR012919">
    <property type="entry name" value="SUN_dom"/>
</dbReference>
<dbReference type="GO" id="GO:0012505">
    <property type="term" value="C:endomembrane system"/>
    <property type="evidence" value="ECO:0007669"/>
    <property type="project" value="UniProtKB-SubCell"/>
</dbReference>
<feature type="region of interest" description="Disordered" evidence="5">
    <location>
        <begin position="539"/>
        <end position="620"/>
    </location>
</feature>
<evidence type="ECO:0000256" key="7">
    <source>
        <dbReference type="SAM" id="SignalP"/>
    </source>
</evidence>
<feature type="region of interest" description="Disordered" evidence="5">
    <location>
        <begin position="781"/>
        <end position="899"/>
    </location>
</feature>
<feature type="chain" id="PRO_5034462878" description="SUN domain-containing protein" evidence="7">
    <location>
        <begin position="30"/>
        <end position="899"/>
    </location>
</feature>
<reference evidence="9" key="1">
    <citation type="submission" date="2020-02" db="EMBL/GenBank/DDBJ databases">
        <authorList>
            <person name="Palmer J.M."/>
        </authorList>
    </citation>
    <scope>NUCLEOTIDE SEQUENCE</scope>
    <source>
        <strain evidence="9">EPUS1.4</strain>
        <tissue evidence="9">Thallus</tissue>
    </source>
</reference>
<accession>A0A8H7E3Y2</accession>
<gene>
    <name evidence="9" type="ORF">GJ744_010811</name>
</gene>
<dbReference type="GO" id="GO:0005737">
    <property type="term" value="C:cytoplasm"/>
    <property type="evidence" value="ECO:0007669"/>
    <property type="project" value="TreeGrafter"/>
</dbReference>
<feature type="compositionally biased region" description="Polar residues" evidence="5">
    <location>
        <begin position="579"/>
        <end position="610"/>
    </location>
</feature>
<evidence type="ECO:0000259" key="8">
    <source>
        <dbReference type="PROSITE" id="PS51469"/>
    </source>
</evidence>
<protein>
    <recommendedName>
        <fullName evidence="8">SUN domain-containing protein</fullName>
    </recommendedName>
</protein>
<feature type="transmembrane region" description="Helical" evidence="6">
    <location>
        <begin position="731"/>
        <end position="748"/>
    </location>
</feature>
<evidence type="ECO:0000313" key="10">
    <source>
        <dbReference type="Proteomes" id="UP000606974"/>
    </source>
</evidence>
<keyword evidence="10" id="KW-1185">Reference proteome</keyword>
<keyword evidence="4 6" id="KW-0472">Membrane</keyword>
<dbReference type="PANTHER" id="PTHR12953:SF0">
    <property type="entry name" value="SUN DOMAIN-CONTAINING OSSIFICATION FACTOR"/>
    <property type="match status" value="1"/>
</dbReference>
<evidence type="ECO:0000256" key="4">
    <source>
        <dbReference type="ARBA" id="ARBA00023136"/>
    </source>
</evidence>
<feature type="compositionally biased region" description="Polar residues" evidence="5">
    <location>
        <begin position="542"/>
        <end position="570"/>
    </location>
</feature>
<comment type="caution">
    <text evidence="9">The sequence shown here is derived from an EMBL/GenBank/DDBJ whole genome shotgun (WGS) entry which is preliminary data.</text>
</comment>
<evidence type="ECO:0000313" key="9">
    <source>
        <dbReference type="EMBL" id="KAF7507253.1"/>
    </source>
</evidence>
<evidence type="ECO:0000256" key="1">
    <source>
        <dbReference type="ARBA" id="ARBA00004308"/>
    </source>
</evidence>
<proteinExistence type="predicted"/>
<evidence type="ECO:0000256" key="3">
    <source>
        <dbReference type="ARBA" id="ARBA00022989"/>
    </source>
</evidence>
<comment type="subcellular location">
    <subcellularLocation>
        <location evidence="1">Endomembrane system</location>
    </subcellularLocation>
</comment>
<dbReference type="InterPro" id="IPR045120">
    <property type="entry name" value="Suco/Slp1-like"/>
</dbReference>
<name>A0A8H7E3Y2_9EURO</name>
<feature type="domain" description="SUN" evidence="8">
    <location>
        <begin position="224"/>
        <end position="392"/>
    </location>
</feature>
<dbReference type="Pfam" id="PF07738">
    <property type="entry name" value="Sad1_UNC"/>
    <property type="match status" value="1"/>
</dbReference>
<evidence type="ECO:0000256" key="2">
    <source>
        <dbReference type="ARBA" id="ARBA00022692"/>
    </source>
</evidence>
<feature type="region of interest" description="Disordered" evidence="5">
    <location>
        <begin position="105"/>
        <end position="144"/>
    </location>
</feature>
<dbReference type="Proteomes" id="UP000606974">
    <property type="component" value="Unassembled WGS sequence"/>
</dbReference>
<dbReference type="GO" id="GO:0016020">
    <property type="term" value="C:membrane"/>
    <property type="evidence" value="ECO:0007669"/>
    <property type="project" value="InterPro"/>
</dbReference>
<dbReference type="OrthoDB" id="434771at2759"/>
<dbReference type="PROSITE" id="PS51469">
    <property type="entry name" value="SUN"/>
    <property type="match status" value="1"/>
</dbReference>
<dbReference type="FunFam" id="2.60.120.260:FF:000082">
    <property type="entry name" value="Sad1/UNC domain protein"/>
    <property type="match status" value="1"/>
</dbReference>
<dbReference type="EMBL" id="JAACFV010000072">
    <property type="protein sequence ID" value="KAF7507253.1"/>
    <property type="molecule type" value="Genomic_DNA"/>
</dbReference>
<feature type="compositionally biased region" description="Polar residues" evidence="5">
    <location>
        <begin position="883"/>
        <end position="899"/>
    </location>
</feature>
<keyword evidence="7" id="KW-0732">Signal</keyword>
<organism evidence="9 10">
    <name type="scientific">Endocarpon pusillum</name>
    <dbReference type="NCBI Taxonomy" id="364733"/>
    <lineage>
        <taxon>Eukaryota</taxon>
        <taxon>Fungi</taxon>
        <taxon>Dikarya</taxon>
        <taxon>Ascomycota</taxon>
        <taxon>Pezizomycotina</taxon>
        <taxon>Eurotiomycetes</taxon>
        <taxon>Chaetothyriomycetidae</taxon>
        <taxon>Verrucariales</taxon>
        <taxon>Verrucariaceae</taxon>
        <taxon>Endocarpon</taxon>
    </lineage>
</organism>